<gene>
    <name evidence="1" type="primary">tssG</name>
    <name evidence="1" type="ORF">LOC68_14225</name>
</gene>
<keyword evidence="2" id="KW-1185">Reference proteome</keyword>
<proteinExistence type="predicted"/>
<dbReference type="NCBIfam" id="TIGR03347">
    <property type="entry name" value="VI_chp_1"/>
    <property type="match status" value="1"/>
</dbReference>
<dbReference type="InterPro" id="IPR010732">
    <property type="entry name" value="T6SS_TssG-like"/>
</dbReference>
<sequence length="374" mass="43263">MIASTQPSQLRAPAGSVLERLYKDPQTFDFFQAVRLLERSNRAQKHEERRPCVRFRAYNSSSFPASEIYDLVQSPDDPQATEMTVTFLGLTGPSGVLPHHYTEMLQRLHRELRGEHKFALRDWFDLFNDRLTRLFYRVWEKNRYWVPYSRREFEQKSPDAFTQGLLSLSGFGLPTLRDRLQREDDNAGVSDLALLRYSGLFAQQRRSAENLRRILVDYFHIPIEVKPLQGQWLSLDQSQQTKIGRYRHNQQLGKTAVVGRRVWELQHKFRLRLGPLTLEQFQEFLPAPPALDAASHRHTNAICGQGQWSLGQLTRVFVGPSLDFDIQLVLKKEEVPQTQLSGDPRKASRLGWNSWIGAKPATADRDDACFAIEN</sequence>
<dbReference type="RefSeq" id="WP_230219865.1">
    <property type="nucleotide sequence ID" value="NZ_JAJKFT010000010.1"/>
</dbReference>
<comment type="caution">
    <text evidence="1">The sequence shown here is derived from an EMBL/GenBank/DDBJ whole genome shotgun (WGS) entry which is preliminary data.</text>
</comment>
<evidence type="ECO:0000313" key="2">
    <source>
        <dbReference type="Proteomes" id="UP001139103"/>
    </source>
</evidence>
<dbReference type="Proteomes" id="UP001139103">
    <property type="component" value="Unassembled WGS sequence"/>
</dbReference>
<organism evidence="1 2">
    <name type="scientific">Blastopirellula sediminis</name>
    <dbReference type="NCBI Taxonomy" id="2894196"/>
    <lineage>
        <taxon>Bacteria</taxon>
        <taxon>Pseudomonadati</taxon>
        <taxon>Planctomycetota</taxon>
        <taxon>Planctomycetia</taxon>
        <taxon>Pirellulales</taxon>
        <taxon>Pirellulaceae</taxon>
        <taxon>Blastopirellula</taxon>
    </lineage>
</organism>
<dbReference type="PANTHER" id="PTHR35564">
    <property type="match status" value="1"/>
</dbReference>
<dbReference type="AlphaFoldDB" id="A0A9X1SH90"/>
<evidence type="ECO:0000313" key="1">
    <source>
        <dbReference type="EMBL" id="MCC9629546.1"/>
    </source>
</evidence>
<dbReference type="EMBL" id="JAJKFT010000010">
    <property type="protein sequence ID" value="MCC9629546.1"/>
    <property type="molecule type" value="Genomic_DNA"/>
</dbReference>
<dbReference type="PANTHER" id="PTHR35564:SF4">
    <property type="entry name" value="CYTOPLASMIC PROTEIN"/>
    <property type="match status" value="1"/>
</dbReference>
<reference evidence="1" key="1">
    <citation type="submission" date="2021-11" db="EMBL/GenBank/DDBJ databases">
        <title>Genome sequence.</title>
        <authorList>
            <person name="Sun Q."/>
        </authorList>
    </citation>
    <scope>NUCLEOTIDE SEQUENCE</scope>
    <source>
        <strain evidence="1">JC732</strain>
    </source>
</reference>
<protein>
    <submittedName>
        <fullName evidence="1">Type VI secretion system baseplate subunit TssG</fullName>
    </submittedName>
</protein>
<dbReference type="Pfam" id="PF06996">
    <property type="entry name" value="T6SS_TssG"/>
    <property type="match status" value="1"/>
</dbReference>
<name>A0A9X1SH90_9BACT</name>
<accession>A0A9X1SH90</accession>